<evidence type="ECO:0000256" key="3">
    <source>
        <dbReference type="ARBA" id="ARBA00022448"/>
    </source>
</evidence>
<dbReference type="InterPro" id="IPR012621">
    <property type="entry name" value="Tom7"/>
</dbReference>
<keyword evidence="3" id="KW-0813">Transport</keyword>
<evidence type="ECO:0000256" key="9">
    <source>
        <dbReference type="ARBA" id="ARBA00023136"/>
    </source>
</evidence>
<keyword evidence="12" id="KW-1185">Reference proteome</keyword>
<keyword evidence="4" id="KW-0812">Transmembrane</keyword>
<proteinExistence type="inferred from homology"/>
<keyword evidence="7" id="KW-1133">Transmembrane helix</keyword>
<dbReference type="Pfam" id="PF08038">
    <property type="entry name" value="Tom7"/>
    <property type="match status" value="1"/>
</dbReference>
<evidence type="ECO:0000256" key="8">
    <source>
        <dbReference type="ARBA" id="ARBA00023128"/>
    </source>
</evidence>
<evidence type="ECO:0000256" key="2">
    <source>
        <dbReference type="ARBA" id="ARBA00010917"/>
    </source>
</evidence>
<evidence type="ECO:0000256" key="6">
    <source>
        <dbReference type="ARBA" id="ARBA00022927"/>
    </source>
</evidence>
<evidence type="ECO:0000256" key="7">
    <source>
        <dbReference type="ARBA" id="ARBA00022989"/>
    </source>
</evidence>
<dbReference type="Proteomes" id="UP001497392">
    <property type="component" value="Unassembled WGS sequence"/>
</dbReference>
<protein>
    <submittedName>
        <fullName evidence="11">G1159 protein</fullName>
    </submittedName>
</protein>
<keyword evidence="8" id="KW-0496">Mitochondrion</keyword>
<organism evidence="11 12">
    <name type="scientific">Coccomyxa viridis</name>
    <dbReference type="NCBI Taxonomy" id="1274662"/>
    <lineage>
        <taxon>Eukaryota</taxon>
        <taxon>Viridiplantae</taxon>
        <taxon>Chlorophyta</taxon>
        <taxon>core chlorophytes</taxon>
        <taxon>Trebouxiophyceae</taxon>
        <taxon>Trebouxiophyceae incertae sedis</taxon>
        <taxon>Coccomyxaceae</taxon>
        <taxon>Coccomyxa</taxon>
    </lineage>
</organism>
<dbReference type="PANTHER" id="PTHR34944:SF2">
    <property type="entry name" value="MITOCHONDRIAL IMPORT RECEPTOR SUBUNIT TOM7"/>
    <property type="match status" value="1"/>
</dbReference>
<name>A0ABP1FJG4_9CHLO</name>
<evidence type="ECO:0000256" key="4">
    <source>
        <dbReference type="ARBA" id="ARBA00022692"/>
    </source>
</evidence>
<comment type="similarity">
    <text evidence="2">Belongs to the Tom7 family.</text>
</comment>
<evidence type="ECO:0000256" key="10">
    <source>
        <dbReference type="SAM" id="MobiDB-lite"/>
    </source>
</evidence>
<evidence type="ECO:0000256" key="5">
    <source>
        <dbReference type="ARBA" id="ARBA00022787"/>
    </source>
</evidence>
<keyword evidence="9" id="KW-0472">Membrane</keyword>
<keyword evidence="5" id="KW-1000">Mitochondrion outer membrane</keyword>
<evidence type="ECO:0000313" key="12">
    <source>
        <dbReference type="Proteomes" id="UP001497392"/>
    </source>
</evidence>
<gene>
    <name evidence="11" type="primary">g1159</name>
    <name evidence="11" type="ORF">VP750_LOCUS1003</name>
</gene>
<dbReference type="EMBL" id="CAXHTA020000002">
    <property type="protein sequence ID" value="CAL5219344.1"/>
    <property type="molecule type" value="Genomic_DNA"/>
</dbReference>
<comment type="caution">
    <text evidence="11">The sequence shown here is derived from an EMBL/GenBank/DDBJ whole genome shotgun (WGS) entry which is preliminary data.</text>
</comment>
<evidence type="ECO:0000313" key="11">
    <source>
        <dbReference type="EMBL" id="CAL5219344.1"/>
    </source>
</evidence>
<reference evidence="11 12" key="1">
    <citation type="submission" date="2024-06" db="EMBL/GenBank/DDBJ databases">
        <authorList>
            <person name="Kraege A."/>
            <person name="Thomma B."/>
        </authorList>
    </citation>
    <scope>NUCLEOTIDE SEQUENCE [LARGE SCALE GENOMIC DNA]</scope>
</reference>
<feature type="region of interest" description="Disordered" evidence="10">
    <location>
        <begin position="1"/>
        <end position="36"/>
    </location>
</feature>
<keyword evidence="6" id="KW-0653">Protein transport</keyword>
<dbReference type="PANTHER" id="PTHR34944">
    <property type="entry name" value="MITOCHONDRIAL IMPORT RECEPTOR SUBUNIT TOM7"/>
    <property type="match status" value="1"/>
</dbReference>
<comment type="subcellular location">
    <subcellularLocation>
        <location evidence="1">Mitochondrion outer membrane</location>
        <topology evidence="1">Single-pass membrane protein</topology>
    </subcellularLocation>
</comment>
<feature type="compositionally biased region" description="Basic and acidic residues" evidence="10">
    <location>
        <begin position="1"/>
        <end position="13"/>
    </location>
</feature>
<accession>A0ABP1FJG4</accession>
<evidence type="ECO:0000256" key="1">
    <source>
        <dbReference type="ARBA" id="ARBA00004572"/>
    </source>
</evidence>
<sequence length="84" mass="9180">MLEGYAEHEDPARQEASPTSQGAMAKGRASRKEPDAWDTACQITNTVLEVAKPIVHYTFIPLIIVLGMTMTEPRPSLAQLLGPM</sequence>